<evidence type="ECO:0000313" key="2">
    <source>
        <dbReference type="Proteomes" id="UP000829647"/>
    </source>
</evidence>
<organism evidence="1 2">
    <name type="scientific">Hymenobacter sublimis</name>
    <dbReference type="NCBI Taxonomy" id="2933777"/>
    <lineage>
        <taxon>Bacteria</taxon>
        <taxon>Pseudomonadati</taxon>
        <taxon>Bacteroidota</taxon>
        <taxon>Cytophagia</taxon>
        <taxon>Cytophagales</taxon>
        <taxon>Hymenobacteraceae</taxon>
        <taxon>Hymenobacter</taxon>
    </lineage>
</organism>
<protein>
    <recommendedName>
        <fullName evidence="3">Terminase</fullName>
    </recommendedName>
</protein>
<dbReference type="RefSeq" id="WP_247976563.1">
    <property type="nucleotide sequence ID" value="NZ_CP095848.1"/>
</dbReference>
<keyword evidence="2" id="KW-1185">Reference proteome</keyword>
<dbReference type="EMBL" id="CP095848">
    <property type="protein sequence ID" value="UPL50551.1"/>
    <property type="molecule type" value="Genomic_DNA"/>
</dbReference>
<gene>
    <name evidence="1" type="ORF">MWH26_06490</name>
</gene>
<reference evidence="1 2" key="1">
    <citation type="submission" date="2022-04" db="EMBL/GenBank/DDBJ databases">
        <title>Hymenobacter sp. isolated from the air.</title>
        <authorList>
            <person name="Won M."/>
            <person name="Lee C.-M."/>
            <person name="Woen H.-Y."/>
            <person name="Kwon S.-W."/>
        </authorList>
    </citation>
    <scope>NUCLEOTIDE SEQUENCE [LARGE SCALE GENOMIC DNA]</scope>
    <source>
        <strain evidence="2">5516 S-25</strain>
    </source>
</reference>
<dbReference type="Proteomes" id="UP000829647">
    <property type="component" value="Chromosome"/>
</dbReference>
<dbReference type="InterPro" id="IPR027417">
    <property type="entry name" value="P-loop_NTPase"/>
</dbReference>
<evidence type="ECO:0008006" key="3">
    <source>
        <dbReference type="Google" id="ProtNLM"/>
    </source>
</evidence>
<accession>A0ABY4JDP0</accession>
<evidence type="ECO:0000313" key="1">
    <source>
        <dbReference type="EMBL" id="UPL50551.1"/>
    </source>
</evidence>
<sequence length="493" mass="56436">MYDNLTEDILLRNVCHHNFYYFFLEFWETVSTSDYVDNWHIKLIAEELQVVYETWESGEGQLDMLNELCPGTSKTTEISQLFAVWLFIRNPKIRILFASYALRVSEKISDKTRDCIKSAKFKRLFGNKVKIRRDVDGKGYYQLTAGGDRFTTSTDGSATGIHADFIFIDDGINAQEAFSEPAQEAAGLFVTDTVTTRKTDKKRTVSIYTGQRTSSNDPQAKLREAKKGKLNIICLPAELTPETRSLVSPQRAIAYYEANDNLLDKNRLDREVLAEYAALLGPYSYAAQFLQNPLSEDGGIVKRDMIQTCQWSQFNALTKDEKVVWEFDCDTAYGLKKKDSDPSALMASYYSKSNNTLFIRDAREFNDEFDQLLESIQEFITTNEYNQHLSTLWIEPKANGINVVQSLKKNTNINVQKAATPQGDKRHRLISVMWFIAPGRVCLIDGSWNQKWINSVCAFPNSSVHDEFVDLLTQKIARMEELLVPAKKKMRFI</sequence>
<name>A0ABY4JDP0_9BACT</name>
<proteinExistence type="predicted"/>
<dbReference type="Gene3D" id="3.40.50.300">
    <property type="entry name" value="P-loop containing nucleotide triphosphate hydrolases"/>
    <property type="match status" value="1"/>
</dbReference>